<dbReference type="PANTHER" id="PTHR13683">
    <property type="entry name" value="ASPARTYL PROTEASES"/>
    <property type="match status" value="1"/>
</dbReference>
<feature type="active site" evidence="6">
    <location>
        <position position="301"/>
    </location>
</feature>
<dbReference type="KEGG" id="smo:SELMODRAFT_43971"/>
<dbReference type="PROSITE" id="PS51767">
    <property type="entry name" value="PEPTIDASE_A1"/>
    <property type="match status" value="1"/>
</dbReference>
<dbReference type="FunFam" id="2.40.70.10:FF:000016">
    <property type="entry name" value="Probable aspartic protease At2g35615"/>
    <property type="match status" value="1"/>
</dbReference>
<dbReference type="Pfam" id="PF14543">
    <property type="entry name" value="TAXi_N"/>
    <property type="match status" value="1"/>
</dbReference>
<dbReference type="FunCoup" id="D8T438">
    <property type="interactions" value="300"/>
</dbReference>
<dbReference type="InterPro" id="IPR001461">
    <property type="entry name" value="Aspartic_peptidase_A1"/>
</dbReference>
<dbReference type="Gene3D" id="2.40.70.10">
    <property type="entry name" value="Acid Proteases"/>
    <property type="match status" value="2"/>
</dbReference>
<feature type="domain" description="Peptidase A1" evidence="7">
    <location>
        <begin position="81"/>
        <end position="416"/>
    </location>
</feature>
<dbReference type="InParanoid" id="D8T438"/>
<evidence type="ECO:0000313" key="9">
    <source>
        <dbReference type="Proteomes" id="UP000001514"/>
    </source>
</evidence>
<evidence type="ECO:0000256" key="4">
    <source>
        <dbReference type="ARBA" id="ARBA00022750"/>
    </source>
</evidence>
<dbReference type="GO" id="GO:0004190">
    <property type="term" value="F:aspartic-type endopeptidase activity"/>
    <property type="evidence" value="ECO:0007669"/>
    <property type="project" value="UniProtKB-KW"/>
</dbReference>
<dbReference type="SUPFAM" id="SSF50630">
    <property type="entry name" value="Acid proteases"/>
    <property type="match status" value="1"/>
</dbReference>
<keyword evidence="5" id="KW-0378">Hydrolase</keyword>
<feature type="active site" evidence="6">
    <location>
        <position position="99"/>
    </location>
</feature>
<keyword evidence="9" id="KW-1185">Reference proteome</keyword>
<dbReference type="InterPro" id="IPR032861">
    <property type="entry name" value="TAXi_N"/>
</dbReference>
<keyword evidence="3" id="KW-0732">Signal</keyword>
<evidence type="ECO:0000259" key="7">
    <source>
        <dbReference type="PROSITE" id="PS51767"/>
    </source>
</evidence>
<dbReference type="InterPro" id="IPR033121">
    <property type="entry name" value="PEPTIDASE_A1"/>
</dbReference>
<dbReference type="PROSITE" id="PS00141">
    <property type="entry name" value="ASP_PROTEASE"/>
    <property type="match status" value="1"/>
</dbReference>
<dbReference type="EMBL" id="GL377672">
    <property type="protein sequence ID" value="EFJ08635.1"/>
    <property type="molecule type" value="Genomic_DNA"/>
</dbReference>
<dbReference type="OrthoDB" id="2747330at2759"/>
<evidence type="ECO:0000256" key="5">
    <source>
        <dbReference type="ARBA" id="ARBA00022801"/>
    </source>
</evidence>
<dbReference type="HOGENOM" id="CLU_005738_8_0_1"/>
<feature type="non-terminal residue" evidence="8">
    <location>
        <position position="1"/>
    </location>
</feature>
<feature type="non-terminal residue" evidence="8">
    <location>
        <position position="420"/>
    </location>
</feature>
<dbReference type="Gramene" id="EFJ08635">
    <property type="protein sequence ID" value="EFJ08635"/>
    <property type="gene ID" value="SELMODRAFT_43971"/>
</dbReference>
<proteinExistence type="inferred from homology"/>
<evidence type="ECO:0000256" key="1">
    <source>
        <dbReference type="ARBA" id="ARBA00007447"/>
    </source>
</evidence>
<dbReference type="eggNOG" id="KOG1339">
    <property type="taxonomic scope" value="Eukaryota"/>
</dbReference>
<keyword evidence="4" id="KW-0064">Aspartyl protease</keyword>
<dbReference type="Proteomes" id="UP000001514">
    <property type="component" value="Unassembled WGS sequence"/>
</dbReference>
<dbReference type="AlphaFoldDB" id="D8T438"/>
<reference evidence="8 9" key="1">
    <citation type="journal article" date="2011" name="Science">
        <title>The Selaginella genome identifies genetic changes associated with the evolution of vascular plants.</title>
        <authorList>
            <person name="Banks J.A."/>
            <person name="Nishiyama T."/>
            <person name="Hasebe M."/>
            <person name="Bowman J.L."/>
            <person name="Gribskov M."/>
            <person name="dePamphilis C."/>
            <person name="Albert V.A."/>
            <person name="Aono N."/>
            <person name="Aoyama T."/>
            <person name="Ambrose B.A."/>
            <person name="Ashton N.W."/>
            <person name="Axtell M.J."/>
            <person name="Barker E."/>
            <person name="Barker M.S."/>
            <person name="Bennetzen J.L."/>
            <person name="Bonawitz N.D."/>
            <person name="Chapple C."/>
            <person name="Cheng C."/>
            <person name="Correa L.G."/>
            <person name="Dacre M."/>
            <person name="DeBarry J."/>
            <person name="Dreyer I."/>
            <person name="Elias M."/>
            <person name="Engstrom E.M."/>
            <person name="Estelle M."/>
            <person name="Feng L."/>
            <person name="Finet C."/>
            <person name="Floyd S.K."/>
            <person name="Frommer W.B."/>
            <person name="Fujita T."/>
            <person name="Gramzow L."/>
            <person name="Gutensohn M."/>
            <person name="Harholt J."/>
            <person name="Hattori M."/>
            <person name="Heyl A."/>
            <person name="Hirai T."/>
            <person name="Hiwatashi Y."/>
            <person name="Ishikawa M."/>
            <person name="Iwata M."/>
            <person name="Karol K.G."/>
            <person name="Koehler B."/>
            <person name="Kolukisaoglu U."/>
            <person name="Kubo M."/>
            <person name="Kurata T."/>
            <person name="Lalonde S."/>
            <person name="Li K."/>
            <person name="Li Y."/>
            <person name="Litt A."/>
            <person name="Lyons E."/>
            <person name="Manning G."/>
            <person name="Maruyama T."/>
            <person name="Michael T.P."/>
            <person name="Mikami K."/>
            <person name="Miyazaki S."/>
            <person name="Morinaga S."/>
            <person name="Murata T."/>
            <person name="Mueller-Roeber B."/>
            <person name="Nelson D.R."/>
            <person name="Obara M."/>
            <person name="Oguri Y."/>
            <person name="Olmstead R.G."/>
            <person name="Onodera N."/>
            <person name="Petersen B.L."/>
            <person name="Pils B."/>
            <person name="Prigge M."/>
            <person name="Rensing S.A."/>
            <person name="Riano-Pachon D.M."/>
            <person name="Roberts A.W."/>
            <person name="Sato Y."/>
            <person name="Scheller H.V."/>
            <person name="Schulz B."/>
            <person name="Schulz C."/>
            <person name="Shakirov E.V."/>
            <person name="Shibagaki N."/>
            <person name="Shinohara N."/>
            <person name="Shippen D.E."/>
            <person name="Soerensen I."/>
            <person name="Sotooka R."/>
            <person name="Sugimoto N."/>
            <person name="Sugita M."/>
            <person name="Sumikawa N."/>
            <person name="Tanurdzic M."/>
            <person name="Theissen G."/>
            <person name="Ulvskov P."/>
            <person name="Wakazuki S."/>
            <person name="Weng J.K."/>
            <person name="Willats W.W."/>
            <person name="Wipf D."/>
            <person name="Wolf P.G."/>
            <person name="Yang L."/>
            <person name="Zimmer A.D."/>
            <person name="Zhu Q."/>
            <person name="Mitros T."/>
            <person name="Hellsten U."/>
            <person name="Loque D."/>
            <person name="Otillar R."/>
            <person name="Salamov A."/>
            <person name="Schmutz J."/>
            <person name="Shapiro H."/>
            <person name="Lindquist E."/>
            <person name="Lucas S."/>
            <person name="Rokhsar D."/>
            <person name="Grigoriev I.V."/>
        </authorList>
    </citation>
    <scope>NUCLEOTIDE SEQUENCE [LARGE SCALE GENOMIC DNA]</scope>
</reference>
<dbReference type="InterPro" id="IPR032799">
    <property type="entry name" value="TAXi_C"/>
</dbReference>
<evidence type="ECO:0000313" key="8">
    <source>
        <dbReference type="EMBL" id="EFJ08635.1"/>
    </source>
</evidence>
<comment type="similarity">
    <text evidence="1">Belongs to the peptidase A1 family.</text>
</comment>
<dbReference type="GO" id="GO:0006508">
    <property type="term" value="P:proteolysis"/>
    <property type="evidence" value="ECO:0007669"/>
    <property type="project" value="UniProtKB-KW"/>
</dbReference>
<accession>D8T438</accession>
<organism evidence="9">
    <name type="scientific">Selaginella moellendorffii</name>
    <name type="common">Spikemoss</name>
    <dbReference type="NCBI Taxonomy" id="88036"/>
    <lineage>
        <taxon>Eukaryota</taxon>
        <taxon>Viridiplantae</taxon>
        <taxon>Streptophyta</taxon>
        <taxon>Embryophyta</taxon>
        <taxon>Tracheophyta</taxon>
        <taxon>Lycopodiopsida</taxon>
        <taxon>Selaginellales</taxon>
        <taxon>Selaginellaceae</taxon>
        <taxon>Selaginella</taxon>
    </lineage>
</organism>
<sequence>KQLLLARLRKDELRSKAIAATIALATNGWRKSDLRHPLPGQSESLAVAGLASGRGGRGHGGARRGFASPLISGIAGGSGDYFARIGVGTPARSVYMVADTGSDVSWLQCSPCRKCYRQQDPIFNPSLSSSFKPLACASSICGKLKIKGCSRKNECMYQVSYGDGSFTVGDFSTETLSFGEHAVRSVAMGCGRNNQGLFHGAAGLLGLGRGPLSFPSQTGTSYASVFSYCLPRRESAIAASLVFGPSAVPEKARFTKLLPNRRLDTYYYVGLARIRVAGSPVNIPPDAFAMGSRGTGGVIVDSGTAISRLTTPAYTALRDAFRSLVTFPSAPGISLFDTCYDLSSMKTATLPAVVLDFDGGASMPLPADGILVNVDDEGTYCLAFAPEEEAFSIIGNVQQQTFRISIDNQKEQMGIAPDQC</sequence>
<dbReference type="InterPro" id="IPR021109">
    <property type="entry name" value="Peptidase_aspartic_dom_sf"/>
</dbReference>
<dbReference type="Pfam" id="PF14541">
    <property type="entry name" value="TAXi_C"/>
    <property type="match status" value="1"/>
</dbReference>
<evidence type="ECO:0000256" key="3">
    <source>
        <dbReference type="ARBA" id="ARBA00022729"/>
    </source>
</evidence>
<dbReference type="PANTHER" id="PTHR13683:SF679">
    <property type="entry name" value="ASPARTYL PROTEASE FAMILY PROTEIN 2"/>
    <property type="match status" value="1"/>
</dbReference>
<name>D8T438_SELML</name>
<gene>
    <name evidence="8" type="ORF">SELMODRAFT_43971</name>
</gene>
<evidence type="ECO:0000256" key="2">
    <source>
        <dbReference type="ARBA" id="ARBA00022670"/>
    </source>
</evidence>
<protein>
    <recommendedName>
        <fullName evidence="7">Peptidase A1 domain-containing protein</fullName>
    </recommendedName>
</protein>
<dbReference type="InterPro" id="IPR001969">
    <property type="entry name" value="Aspartic_peptidase_AS"/>
</dbReference>
<keyword evidence="2" id="KW-0645">Protease</keyword>
<evidence type="ECO:0000256" key="6">
    <source>
        <dbReference type="PIRSR" id="PIRSR601461-1"/>
    </source>
</evidence>